<keyword evidence="3" id="KW-1185">Reference proteome</keyword>
<name>A0ABV5F7C0_9FLAO</name>
<keyword evidence="1" id="KW-0732">Signal</keyword>
<gene>
    <name evidence="2" type="ORF">ACFFU9_01160</name>
</gene>
<evidence type="ECO:0000313" key="2">
    <source>
        <dbReference type="EMBL" id="MFB9055336.1"/>
    </source>
</evidence>
<feature type="chain" id="PRO_5047183942" description="Lipoprotein" evidence="1">
    <location>
        <begin position="18"/>
        <end position="228"/>
    </location>
</feature>
<organism evidence="2 3">
    <name type="scientific">Mariniflexile ostreae</name>
    <dbReference type="NCBI Taxonomy" id="1520892"/>
    <lineage>
        <taxon>Bacteria</taxon>
        <taxon>Pseudomonadati</taxon>
        <taxon>Bacteroidota</taxon>
        <taxon>Flavobacteriia</taxon>
        <taxon>Flavobacteriales</taxon>
        <taxon>Flavobacteriaceae</taxon>
        <taxon>Mariniflexile</taxon>
    </lineage>
</organism>
<dbReference type="EMBL" id="JBHMFC010000003">
    <property type="protein sequence ID" value="MFB9055336.1"/>
    <property type="molecule type" value="Genomic_DNA"/>
</dbReference>
<dbReference type="Proteomes" id="UP001589585">
    <property type="component" value="Unassembled WGS sequence"/>
</dbReference>
<sequence length="228" mass="26223">MKHILLLIITLSLTALSCGNDKVIQLPEIDHSDIVEINDVSAAYLFYNEAKTDHVELNKNNLIVSTNWLVNVDKRLSLKQVIPHIKSLQEKKSSSSHKNIHAKNYFTCHDTSEKNLGFIEFTHINYSFGETFLETHKTPSKSVFINIMSLDSIQLGSLKKERSLSTFEQFDISNINESLKKMNPESELHVFLQFNSALTFQEYITVKSAFLKLDTKHLNIIKDEFIYN</sequence>
<evidence type="ECO:0000313" key="3">
    <source>
        <dbReference type="Proteomes" id="UP001589585"/>
    </source>
</evidence>
<comment type="caution">
    <text evidence="2">The sequence shown here is derived from an EMBL/GenBank/DDBJ whole genome shotgun (WGS) entry which is preliminary data.</text>
</comment>
<dbReference type="PROSITE" id="PS51257">
    <property type="entry name" value="PROKAR_LIPOPROTEIN"/>
    <property type="match status" value="1"/>
</dbReference>
<feature type="signal peptide" evidence="1">
    <location>
        <begin position="1"/>
        <end position="17"/>
    </location>
</feature>
<reference evidence="2 3" key="1">
    <citation type="submission" date="2024-09" db="EMBL/GenBank/DDBJ databases">
        <authorList>
            <person name="Sun Q."/>
            <person name="Mori K."/>
        </authorList>
    </citation>
    <scope>NUCLEOTIDE SEQUENCE [LARGE SCALE GENOMIC DNA]</scope>
    <source>
        <strain evidence="2 3">CECT 8622</strain>
    </source>
</reference>
<proteinExistence type="predicted"/>
<protein>
    <recommendedName>
        <fullName evidence="4">Lipoprotein</fullName>
    </recommendedName>
</protein>
<evidence type="ECO:0000256" key="1">
    <source>
        <dbReference type="SAM" id="SignalP"/>
    </source>
</evidence>
<evidence type="ECO:0008006" key="4">
    <source>
        <dbReference type="Google" id="ProtNLM"/>
    </source>
</evidence>
<dbReference type="RefSeq" id="WP_379859521.1">
    <property type="nucleotide sequence ID" value="NZ_JBHMFC010000003.1"/>
</dbReference>
<accession>A0ABV5F7C0</accession>